<dbReference type="InterPro" id="IPR001519">
    <property type="entry name" value="Ferritin"/>
</dbReference>
<evidence type="ECO:0000256" key="9">
    <source>
        <dbReference type="RuleBase" id="RU361145"/>
    </source>
</evidence>
<evidence type="ECO:0000256" key="8">
    <source>
        <dbReference type="PIRSR" id="PIRSR601519-1"/>
    </source>
</evidence>
<keyword evidence="5 8" id="KW-0408">Iron</keyword>
<comment type="catalytic activity">
    <reaction evidence="7 9">
        <text>4 Fe(2+) + O2 + 4 H(+) = 4 Fe(3+) + 2 H2O</text>
        <dbReference type="Rhea" id="RHEA:11148"/>
        <dbReference type="ChEBI" id="CHEBI:15377"/>
        <dbReference type="ChEBI" id="CHEBI:15378"/>
        <dbReference type="ChEBI" id="CHEBI:15379"/>
        <dbReference type="ChEBI" id="CHEBI:29033"/>
        <dbReference type="ChEBI" id="CHEBI:29034"/>
        <dbReference type="EC" id="1.16.3.1"/>
    </reaction>
</comment>
<protein>
    <recommendedName>
        <fullName evidence="9">Ferritin</fullName>
        <ecNumber evidence="9">1.16.3.1</ecNumber>
    </recommendedName>
</protein>
<comment type="caution">
    <text evidence="11">The sequence shown here is derived from an EMBL/GenBank/DDBJ whole genome shotgun (WGS) entry which is preliminary data.</text>
</comment>
<feature type="domain" description="Ferritin-like diiron" evidence="10">
    <location>
        <begin position="11"/>
        <end position="162"/>
    </location>
</feature>
<name>A0A8E0RXX0_9TREM</name>
<evidence type="ECO:0000256" key="2">
    <source>
        <dbReference type="ARBA" id="ARBA00022434"/>
    </source>
</evidence>
<feature type="binding site" evidence="8">
    <location>
        <position position="144"/>
    </location>
    <ligand>
        <name>Fe cation</name>
        <dbReference type="ChEBI" id="CHEBI:24875"/>
        <label>1</label>
    </ligand>
</feature>
<accession>A0A8E0RXX0</accession>
<dbReference type="GO" id="GO:0004322">
    <property type="term" value="F:ferroxidase activity"/>
    <property type="evidence" value="ECO:0007669"/>
    <property type="project" value="UniProtKB-EC"/>
</dbReference>
<comment type="function">
    <text evidence="6">Stores iron in a soluble, non-toxic, readily available form. Important for iron homeostasis. Has ferroxidase activity. Iron is taken up in the ferrous form and deposited as ferric hydroxides after oxidation.</text>
</comment>
<keyword evidence="4 9" id="KW-0560">Oxidoreductase</keyword>
<dbReference type="GO" id="GO:0005737">
    <property type="term" value="C:cytoplasm"/>
    <property type="evidence" value="ECO:0007669"/>
    <property type="project" value="TreeGrafter"/>
</dbReference>
<evidence type="ECO:0000256" key="6">
    <source>
        <dbReference type="ARBA" id="ARBA00025111"/>
    </source>
</evidence>
<sequence>MPTVVKSTSRKNYSPKVEEEINDLIKHLWGVSRTYTYLSSLCQAQSNLRGFRQYFHLCAIRSRRNADRLTQYQIVRGGLVDMDEVKPIEHLSAYDPIGICKFLFIAFDMEKRVEQWVREVHDLAETKRDILTTEFVELHCLCNQMRMIKMIVYHLQLICSYPTGWMYENDEPTMRELVGDLLGTTRAKPEPALLPETLMTVPFGNRPLFMK</sequence>
<dbReference type="EMBL" id="LUCM01006676">
    <property type="protein sequence ID" value="KAA0190943.1"/>
    <property type="molecule type" value="Genomic_DNA"/>
</dbReference>
<comment type="function">
    <text evidence="9">Stores iron in a soluble, non-toxic, readily available form. Important for iron homeostasis. Iron is taken up in the ferrous form and deposited as ferric hydroxides after oxidation.</text>
</comment>
<evidence type="ECO:0000259" key="10">
    <source>
        <dbReference type="PROSITE" id="PS50905"/>
    </source>
</evidence>
<keyword evidence="3 8" id="KW-0479">Metal-binding</keyword>
<evidence type="ECO:0000256" key="1">
    <source>
        <dbReference type="ARBA" id="ARBA00007513"/>
    </source>
</evidence>
<dbReference type="GO" id="GO:0008198">
    <property type="term" value="F:ferrous iron binding"/>
    <property type="evidence" value="ECO:0007669"/>
    <property type="project" value="TreeGrafter"/>
</dbReference>
<dbReference type="Pfam" id="PF00210">
    <property type="entry name" value="Ferritin"/>
    <property type="match status" value="1"/>
</dbReference>
<keyword evidence="2 9" id="KW-0409">Iron storage</keyword>
<dbReference type="InterPro" id="IPR009078">
    <property type="entry name" value="Ferritin-like_SF"/>
</dbReference>
<evidence type="ECO:0000313" key="12">
    <source>
        <dbReference type="Proteomes" id="UP000728185"/>
    </source>
</evidence>
<dbReference type="InterPro" id="IPR012347">
    <property type="entry name" value="Ferritin-like"/>
</dbReference>
<feature type="binding site" evidence="8">
    <location>
        <position position="110"/>
    </location>
    <ligand>
        <name>Fe cation</name>
        <dbReference type="ChEBI" id="CHEBI:24875"/>
        <label>1</label>
    </ligand>
</feature>
<proteinExistence type="inferred from homology"/>
<dbReference type="GO" id="GO:0006826">
    <property type="term" value="P:iron ion transport"/>
    <property type="evidence" value="ECO:0007669"/>
    <property type="project" value="InterPro"/>
</dbReference>
<evidence type="ECO:0000256" key="3">
    <source>
        <dbReference type="ARBA" id="ARBA00022723"/>
    </source>
</evidence>
<organism evidence="11 12">
    <name type="scientific">Fasciolopsis buskii</name>
    <dbReference type="NCBI Taxonomy" id="27845"/>
    <lineage>
        <taxon>Eukaryota</taxon>
        <taxon>Metazoa</taxon>
        <taxon>Spiralia</taxon>
        <taxon>Lophotrochozoa</taxon>
        <taxon>Platyhelminthes</taxon>
        <taxon>Trematoda</taxon>
        <taxon>Digenea</taxon>
        <taxon>Plagiorchiida</taxon>
        <taxon>Echinostomata</taxon>
        <taxon>Echinostomatoidea</taxon>
        <taxon>Fasciolidae</taxon>
        <taxon>Fasciolopsis</taxon>
    </lineage>
</organism>
<dbReference type="Proteomes" id="UP000728185">
    <property type="component" value="Unassembled WGS sequence"/>
</dbReference>
<evidence type="ECO:0000256" key="4">
    <source>
        <dbReference type="ARBA" id="ARBA00023002"/>
    </source>
</evidence>
<evidence type="ECO:0000313" key="11">
    <source>
        <dbReference type="EMBL" id="KAA0190943.1"/>
    </source>
</evidence>
<comment type="similarity">
    <text evidence="1 9">Belongs to the ferritin family.</text>
</comment>
<dbReference type="GO" id="GO:0006879">
    <property type="term" value="P:intracellular iron ion homeostasis"/>
    <property type="evidence" value="ECO:0007669"/>
    <property type="project" value="UniProtKB-KW"/>
</dbReference>
<gene>
    <name evidence="11" type="ORF">FBUS_09252</name>
</gene>
<dbReference type="InterPro" id="IPR009040">
    <property type="entry name" value="Ferritin-like_diiron"/>
</dbReference>
<keyword evidence="12" id="KW-1185">Reference proteome</keyword>
<evidence type="ECO:0000256" key="7">
    <source>
        <dbReference type="ARBA" id="ARBA00047990"/>
    </source>
</evidence>
<dbReference type="OrthoDB" id="9561276at2759"/>
<dbReference type="PANTHER" id="PTHR11431:SF75">
    <property type="entry name" value="FERRITIN"/>
    <property type="match status" value="1"/>
</dbReference>
<dbReference type="AlphaFoldDB" id="A0A8E0RXX0"/>
<reference evidence="11" key="1">
    <citation type="submission" date="2019-05" db="EMBL/GenBank/DDBJ databases">
        <title>Annotation for the trematode Fasciolopsis buski.</title>
        <authorList>
            <person name="Choi Y.-J."/>
        </authorList>
    </citation>
    <scope>NUCLEOTIDE SEQUENCE</scope>
    <source>
        <strain evidence="11">HT</strain>
        <tissue evidence="11">Whole worm</tissue>
    </source>
</reference>
<dbReference type="Gene3D" id="1.20.1260.10">
    <property type="match status" value="1"/>
</dbReference>
<dbReference type="GO" id="GO:0008199">
    <property type="term" value="F:ferric iron binding"/>
    <property type="evidence" value="ECO:0007669"/>
    <property type="project" value="InterPro"/>
</dbReference>
<dbReference type="SUPFAM" id="SSF47240">
    <property type="entry name" value="Ferritin-like"/>
    <property type="match status" value="1"/>
</dbReference>
<dbReference type="InterPro" id="IPR008331">
    <property type="entry name" value="Ferritin_DPS_dom"/>
</dbReference>
<dbReference type="PROSITE" id="PS50905">
    <property type="entry name" value="FERRITIN_LIKE"/>
    <property type="match status" value="1"/>
</dbReference>
<evidence type="ECO:0000256" key="5">
    <source>
        <dbReference type="ARBA" id="ARBA00023004"/>
    </source>
</evidence>
<dbReference type="EC" id="1.16.3.1" evidence="9"/>
<dbReference type="PANTHER" id="PTHR11431">
    <property type="entry name" value="FERRITIN"/>
    <property type="match status" value="1"/>
</dbReference>